<organism evidence="2">
    <name type="scientific">Chlorella variabilis</name>
    <name type="common">Green alga</name>
    <dbReference type="NCBI Taxonomy" id="554065"/>
    <lineage>
        <taxon>Eukaryota</taxon>
        <taxon>Viridiplantae</taxon>
        <taxon>Chlorophyta</taxon>
        <taxon>core chlorophytes</taxon>
        <taxon>Trebouxiophyceae</taxon>
        <taxon>Chlorellales</taxon>
        <taxon>Chlorellaceae</taxon>
        <taxon>Chlorella clade</taxon>
        <taxon>Chlorella</taxon>
    </lineage>
</organism>
<dbReference type="InParanoid" id="E1ZAE3"/>
<gene>
    <name evidence="1" type="ORF">CHLNCDRAFT_143763</name>
</gene>
<dbReference type="EMBL" id="GL433840">
    <property type="protein sequence ID" value="EFN57245.1"/>
    <property type="molecule type" value="Genomic_DNA"/>
</dbReference>
<dbReference type="GeneID" id="17356733"/>
<dbReference type="Proteomes" id="UP000008141">
    <property type="component" value="Unassembled WGS sequence"/>
</dbReference>
<dbReference type="RefSeq" id="XP_005849347.1">
    <property type="nucleotide sequence ID" value="XM_005849285.1"/>
</dbReference>
<evidence type="ECO:0000313" key="1">
    <source>
        <dbReference type="EMBL" id="EFN57245.1"/>
    </source>
</evidence>
<evidence type="ECO:0000313" key="2">
    <source>
        <dbReference type="Proteomes" id="UP000008141"/>
    </source>
</evidence>
<accession>E1ZAE3</accession>
<dbReference type="AlphaFoldDB" id="E1ZAE3"/>
<reference evidence="1 2" key="1">
    <citation type="journal article" date="2010" name="Plant Cell">
        <title>The Chlorella variabilis NC64A genome reveals adaptation to photosymbiosis, coevolution with viruses, and cryptic sex.</title>
        <authorList>
            <person name="Blanc G."/>
            <person name="Duncan G."/>
            <person name="Agarkova I."/>
            <person name="Borodovsky M."/>
            <person name="Gurnon J."/>
            <person name="Kuo A."/>
            <person name="Lindquist E."/>
            <person name="Lucas S."/>
            <person name="Pangilinan J."/>
            <person name="Polle J."/>
            <person name="Salamov A."/>
            <person name="Terry A."/>
            <person name="Yamada T."/>
            <person name="Dunigan D.D."/>
            <person name="Grigoriev I.V."/>
            <person name="Claverie J.M."/>
            <person name="Van Etten J.L."/>
        </authorList>
    </citation>
    <scope>NUCLEOTIDE SEQUENCE [LARGE SCALE GENOMIC DNA]</scope>
    <source>
        <strain evidence="1 2">NC64A</strain>
    </source>
</reference>
<sequence length="168" mass="17365">MGAGAVAAATCDASVLDAVVAAGCTTRNNAPLLARLRAPPSKKYLGFCPGGSRWEQLAIEVDAVLSAAGISDASYDREGMAAIALASNAKLAASHDHFAAHSRGDGGMANRQRSTSPRACSPVSHASYPPAFSAVPRTLGLAGYRDSSAQRPLQLPPTHKHRLLAWSC</sequence>
<proteinExistence type="predicted"/>
<keyword evidence="2" id="KW-1185">Reference proteome</keyword>
<dbReference type="KEGG" id="cvr:CHLNCDRAFT_143763"/>
<protein>
    <submittedName>
        <fullName evidence="1">Expressed protein</fullName>
    </submittedName>
</protein>
<name>E1ZAE3_CHLVA</name>